<dbReference type="PROSITE" id="PS51257">
    <property type="entry name" value="PROKAR_LIPOPROTEIN"/>
    <property type="match status" value="1"/>
</dbReference>
<keyword evidence="5" id="KW-1185">Reference proteome</keyword>
<evidence type="ECO:0000256" key="3">
    <source>
        <dbReference type="SAM" id="MobiDB-lite"/>
    </source>
</evidence>
<protein>
    <submittedName>
        <fullName evidence="4">ABC transporter substrate-binding protein</fullName>
    </submittedName>
</protein>
<dbReference type="Gene3D" id="3.40.50.1980">
    <property type="entry name" value="Nitrogenase molybdenum iron protein domain"/>
    <property type="match status" value="2"/>
</dbReference>
<dbReference type="SUPFAM" id="SSF53807">
    <property type="entry name" value="Helical backbone' metal receptor"/>
    <property type="match status" value="1"/>
</dbReference>
<keyword evidence="1" id="KW-0813">Transport</keyword>
<dbReference type="InterPro" id="IPR051313">
    <property type="entry name" value="Bact_iron-sidero_bind"/>
</dbReference>
<dbReference type="AlphaFoldDB" id="A0AAV3S565"/>
<dbReference type="Proteomes" id="UP001500837">
    <property type="component" value="Unassembled WGS sequence"/>
</dbReference>
<feature type="region of interest" description="Disordered" evidence="3">
    <location>
        <begin position="28"/>
        <end position="53"/>
    </location>
</feature>
<proteinExistence type="predicted"/>
<comment type="caution">
    <text evidence="4">The sequence shown here is derived from an EMBL/GenBank/DDBJ whole genome shotgun (WGS) entry which is preliminary data.</text>
</comment>
<evidence type="ECO:0000313" key="4">
    <source>
        <dbReference type="EMBL" id="GAA0291943.1"/>
    </source>
</evidence>
<gene>
    <name evidence="4" type="ORF">GCM10009066_03060</name>
</gene>
<feature type="compositionally biased region" description="Low complexity" evidence="3">
    <location>
        <begin position="28"/>
        <end position="50"/>
    </location>
</feature>
<dbReference type="EMBL" id="BAAABL010000020">
    <property type="protein sequence ID" value="GAA0291943.1"/>
    <property type="molecule type" value="Genomic_DNA"/>
</dbReference>
<name>A0AAV3S565_9EURY</name>
<organism evidence="4 5">
    <name type="scientific">Halarchaeum salinum</name>
    <dbReference type="NCBI Taxonomy" id="489912"/>
    <lineage>
        <taxon>Archaea</taxon>
        <taxon>Methanobacteriati</taxon>
        <taxon>Methanobacteriota</taxon>
        <taxon>Stenosarchaea group</taxon>
        <taxon>Halobacteria</taxon>
        <taxon>Halobacteriales</taxon>
        <taxon>Halobacteriaceae</taxon>
    </lineage>
</organism>
<sequence length="401" mass="44731">MPRDEPTRRDYVKYGGLALGGGLLAGCAGTEGSETTTSPETTPTGTTTTTETDDSYSVTMSPMGEVTFGAVPQNVLAGSTNYLDITAALGHGSAAKSTSNPSTTTPSLRYYYPKLDVSTDWLDLEKVGDYGKEVLYELDSDVHFVDPAYLSSLDAWSDADIREVEENVGPFFGNMYSRKHRQPPEGYRDSYQYYTLWELTAKYAEVFQAQERFERLSDLRASLMSDVRSELPAENERPTVGMVYPRLSEDAFYVHKLNQPGYFFAHTRPLRATDVFADIQTSEYGGKLVDYETMLEADPDVIIMNHGISSYYDVPKVKESIRTHSVGSQLTAVQNDRLYASGNPRQGPVMNLFQLEMTAKQFYPDIFGAWPGYAADTYPDIPAEEQLFDRQRLADIINGEA</sequence>
<dbReference type="PANTHER" id="PTHR30532:SF1">
    <property type="entry name" value="IRON(3+)-HYDROXAMATE-BINDING PROTEIN FHUD"/>
    <property type="match status" value="1"/>
</dbReference>
<dbReference type="RefSeq" id="WP_211312416.1">
    <property type="nucleotide sequence ID" value="NZ_BAAABL010000020.1"/>
</dbReference>
<accession>A0AAV3S565</accession>
<dbReference type="PANTHER" id="PTHR30532">
    <property type="entry name" value="IRON III DICITRATE-BINDING PERIPLASMIC PROTEIN"/>
    <property type="match status" value="1"/>
</dbReference>
<keyword evidence="2" id="KW-0732">Signal</keyword>
<reference evidence="4 5" key="1">
    <citation type="journal article" date="2019" name="Int. J. Syst. Evol. Microbiol.">
        <title>The Global Catalogue of Microorganisms (GCM) 10K type strain sequencing project: providing services to taxonomists for standard genome sequencing and annotation.</title>
        <authorList>
            <consortium name="The Broad Institute Genomics Platform"/>
            <consortium name="The Broad Institute Genome Sequencing Center for Infectious Disease"/>
            <person name="Wu L."/>
            <person name="Ma J."/>
        </authorList>
    </citation>
    <scope>NUCLEOTIDE SEQUENCE [LARGE SCALE GENOMIC DNA]</scope>
    <source>
        <strain evidence="4 5">JCM 16330</strain>
    </source>
</reference>
<evidence type="ECO:0000313" key="5">
    <source>
        <dbReference type="Proteomes" id="UP001500837"/>
    </source>
</evidence>
<evidence type="ECO:0000256" key="1">
    <source>
        <dbReference type="ARBA" id="ARBA00022448"/>
    </source>
</evidence>
<evidence type="ECO:0000256" key="2">
    <source>
        <dbReference type="ARBA" id="ARBA00022729"/>
    </source>
</evidence>